<keyword evidence="11" id="KW-1185">Reference proteome</keyword>
<dbReference type="Pfam" id="PF01185">
    <property type="entry name" value="Hydrophobin"/>
    <property type="match status" value="1"/>
</dbReference>
<evidence type="ECO:0000256" key="4">
    <source>
        <dbReference type="ARBA" id="ARBA00022525"/>
    </source>
</evidence>
<evidence type="ECO:0000256" key="3">
    <source>
        <dbReference type="ARBA" id="ARBA00022512"/>
    </source>
</evidence>
<comment type="subcellular location">
    <subcellularLocation>
        <location evidence="1 8">Secreted</location>
        <location evidence="1 8">Cell wall</location>
    </subcellularLocation>
</comment>
<proteinExistence type="inferred from homology"/>
<dbReference type="EMBL" id="JBANRG010000014">
    <property type="protein sequence ID" value="KAK7460916.1"/>
    <property type="molecule type" value="Genomic_DNA"/>
</dbReference>
<dbReference type="SMART" id="SM00075">
    <property type="entry name" value="HYDRO"/>
    <property type="match status" value="1"/>
</dbReference>
<evidence type="ECO:0000256" key="6">
    <source>
        <dbReference type="ARBA" id="ARBA00023157"/>
    </source>
</evidence>
<dbReference type="PROSITE" id="PS00956">
    <property type="entry name" value="HYDROPHOBIN"/>
    <property type="match status" value="1"/>
</dbReference>
<evidence type="ECO:0000256" key="5">
    <source>
        <dbReference type="ARBA" id="ARBA00022729"/>
    </source>
</evidence>
<evidence type="ECO:0000313" key="11">
    <source>
        <dbReference type="Proteomes" id="UP001498398"/>
    </source>
</evidence>
<dbReference type="Proteomes" id="UP001498398">
    <property type="component" value="Unassembled WGS sequence"/>
</dbReference>
<comment type="caution">
    <text evidence="10">The sequence shown here is derived from an EMBL/GenBank/DDBJ whole genome shotgun (WGS) entry which is preliminary data.</text>
</comment>
<evidence type="ECO:0000256" key="2">
    <source>
        <dbReference type="ARBA" id="ARBA00010446"/>
    </source>
</evidence>
<keyword evidence="5 8" id="KW-0732">Signal</keyword>
<dbReference type="InterPro" id="IPR001338">
    <property type="entry name" value="Class_I_Hydrophobin"/>
</dbReference>
<feature type="signal peptide" evidence="8">
    <location>
        <begin position="1"/>
        <end position="20"/>
    </location>
</feature>
<keyword evidence="3 8" id="KW-0134">Cell wall</keyword>
<accession>A0ABR1JL09</accession>
<evidence type="ECO:0000256" key="1">
    <source>
        <dbReference type="ARBA" id="ARBA00004191"/>
    </source>
</evidence>
<name>A0ABR1JL09_9AGAR</name>
<evidence type="ECO:0000256" key="9">
    <source>
        <dbReference type="SAM" id="MobiDB-lite"/>
    </source>
</evidence>
<feature type="chain" id="PRO_5044954066" description="Hydrophobin" evidence="8">
    <location>
        <begin position="21"/>
        <end position="141"/>
    </location>
</feature>
<organism evidence="10 11">
    <name type="scientific">Marasmiellus scandens</name>
    <dbReference type="NCBI Taxonomy" id="2682957"/>
    <lineage>
        <taxon>Eukaryota</taxon>
        <taxon>Fungi</taxon>
        <taxon>Dikarya</taxon>
        <taxon>Basidiomycota</taxon>
        <taxon>Agaricomycotina</taxon>
        <taxon>Agaricomycetes</taxon>
        <taxon>Agaricomycetidae</taxon>
        <taxon>Agaricales</taxon>
        <taxon>Marasmiineae</taxon>
        <taxon>Omphalotaceae</taxon>
        <taxon>Marasmiellus</taxon>
    </lineage>
</organism>
<reference evidence="10 11" key="1">
    <citation type="submission" date="2024-01" db="EMBL/GenBank/DDBJ databases">
        <title>A draft genome for the cacao thread blight pathogen Marasmiellus scandens.</title>
        <authorList>
            <person name="Baruah I.K."/>
            <person name="Leung J."/>
            <person name="Bukari Y."/>
            <person name="Amoako-Attah I."/>
            <person name="Meinhardt L.W."/>
            <person name="Bailey B.A."/>
            <person name="Cohen S.P."/>
        </authorList>
    </citation>
    <scope>NUCLEOTIDE SEQUENCE [LARGE SCALE GENOMIC DNA]</scope>
    <source>
        <strain evidence="10 11">GH-19</strain>
    </source>
</reference>
<comment type="subunit">
    <text evidence="7">Self-assembles to form functional amyloid fibrils called rodlets. Self-assembly into fibrillar rodlets occurs spontaneously at hydrophobic:hydrophilic interfaces and the rodlets further associate laterally to form amphipathic monolayers.</text>
</comment>
<feature type="compositionally biased region" description="Polar residues" evidence="9">
    <location>
        <begin position="53"/>
        <end position="62"/>
    </location>
</feature>
<comment type="similarity">
    <text evidence="2 8">Belongs to the fungal hydrophobin family.</text>
</comment>
<sequence length="141" mass="14106">MKFSSALTLVLASIATTVSAAPRETNADRLARGMPPMPPVRRSGTPAFAAKRQSPSGTPNQCNTGSTLCCNSTSTAGAQSALLGLLGVVIQDVNALVGLGCSPISAIGVGGNSCSSQPVCCSNNNFNGIIAIGCTPININL</sequence>
<evidence type="ECO:0000256" key="7">
    <source>
        <dbReference type="ARBA" id="ARBA00093546"/>
    </source>
</evidence>
<keyword evidence="4 8" id="KW-0964">Secreted</keyword>
<evidence type="ECO:0000313" key="10">
    <source>
        <dbReference type="EMBL" id="KAK7460916.1"/>
    </source>
</evidence>
<evidence type="ECO:0000256" key="8">
    <source>
        <dbReference type="RuleBase" id="RU365009"/>
    </source>
</evidence>
<keyword evidence="6 8" id="KW-1015">Disulfide bond</keyword>
<gene>
    <name evidence="10" type="ORF">VKT23_008844</name>
</gene>
<protein>
    <recommendedName>
        <fullName evidence="8">Hydrophobin</fullName>
    </recommendedName>
</protein>
<dbReference type="InterPro" id="IPR019778">
    <property type="entry name" value="Class_I_Hydrophobin_CS"/>
</dbReference>
<dbReference type="CDD" id="cd23507">
    <property type="entry name" value="hydrophobin_I"/>
    <property type="match status" value="1"/>
</dbReference>
<feature type="region of interest" description="Disordered" evidence="9">
    <location>
        <begin position="25"/>
        <end position="62"/>
    </location>
</feature>